<evidence type="ECO:0000313" key="12">
    <source>
        <dbReference type="Proteomes" id="UP000677082"/>
    </source>
</evidence>
<feature type="transmembrane region" description="Helical" evidence="9">
    <location>
        <begin position="86"/>
        <end position="111"/>
    </location>
</feature>
<feature type="transmembrane region" description="Helical" evidence="9">
    <location>
        <begin position="33"/>
        <end position="52"/>
    </location>
</feature>
<comment type="caution">
    <text evidence="11">The sequence shown here is derived from an EMBL/GenBank/DDBJ whole genome shotgun (WGS) entry which is preliminary data.</text>
</comment>
<evidence type="ECO:0000256" key="8">
    <source>
        <dbReference type="ARBA" id="ARBA00023136"/>
    </source>
</evidence>
<sequence length="393" mass="40516">MLLLSVLTLGIADSMVGPYLVLFGTGTAHLSPLQAGVFISLTSVSGLAVSTWLGRRYDRRASRWPALVAVGAAAAGYAALTTTTDYLVLLLVAAGLLSAGTAAFPQIFALARTHHDRAGGSASRRRTPALRSTWSLAWAIGPMIGAALLASGGYRRLLLTTALVFVLVAAPLLLLGRTPRPRPAEPTRPDERRPPRAMLLAAGSFTCFHTAMLSGSVVLPLYVTGTLHRPDSQVGVLFTVCALVEIPAALATMLIPAGVRKKVILAGMALFAVYFVLVASATTMPALIGTQVARGIALAVAGTLGITFVQDLAPDSPGRATTLFANTLTVGSLVSGLLAGAIIQAVGFRSALLACAALAVAGCVLLAAVPRTARPPATPERSSALVKALRDDE</sequence>
<dbReference type="PANTHER" id="PTHR23535:SF2">
    <property type="entry name" value="SUGAR EFFLUX TRANSPORTER A-RELATED"/>
    <property type="match status" value="1"/>
</dbReference>
<feature type="domain" description="Major facilitator superfamily (MFS) profile" evidence="10">
    <location>
        <begin position="196"/>
        <end position="393"/>
    </location>
</feature>
<feature type="transmembrane region" description="Helical" evidence="9">
    <location>
        <begin position="321"/>
        <end position="345"/>
    </location>
</feature>
<feature type="transmembrane region" description="Helical" evidence="9">
    <location>
        <begin position="64"/>
        <end position="80"/>
    </location>
</feature>
<evidence type="ECO:0000256" key="6">
    <source>
        <dbReference type="ARBA" id="ARBA00022692"/>
    </source>
</evidence>
<feature type="transmembrane region" description="Helical" evidence="9">
    <location>
        <begin position="234"/>
        <end position="256"/>
    </location>
</feature>
<keyword evidence="5" id="KW-0762">Sugar transport</keyword>
<keyword evidence="7 9" id="KW-1133">Transmembrane helix</keyword>
<feature type="transmembrane region" description="Helical" evidence="9">
    <location>
        <begin position="132"/>
        <end position="151"/>
    </location>
</feature>
<keyword evidence="4" id="KW-1003">Cell membrane</keyword>
<evidence type="ECO:0000259" key="10">
    <source>
        <dbReference type="PROSITE" id="PS50850"/>
    </source>
</evidence>
<comment type="similarity">
    <text evidence="2">Belongs to the major facilitator superfamily. Set transporter family.</text>
</comment>
<keyword evidence="12" id="KW-1185">Reference proteome</keyword>
<evidence type="ECO:0000313" key="11">
    <source>
        <dbReference type="EMBL" id="GIM96207.1"/>
    </source>
</evidence>
<dbReference type="PROSITE" id="PS50850">
    <property type="entry name" value="MFS"/>
    <property type="match status" value="1"/>
</dbReference>
<protein>
    <submittedName>
        <fullName evidence="11">Sugar efflux transporter</fullName>
    </submittedName>
</protein>
<reference evidence="11 12" key="1">
    <citation type="submission" date="2021-03" db="EMBL/GenBank/DDBJ databases">
        <title>Whole genome shotgun sequence of Actinoplanes toevensis NBRC 105298.</title>
        <authorList>
            <person name="Komaki H."/>
            <person name="Tamura T."/>
        </authorList>
    </citation>
    <scope>NUCLEOTIDE SEQUENCE [LARGE SCALE GENOMIC DNA]</scope>
    <source>
        <strain evidence="11 12">NBRC 105298</strain>
    </source>
</reference>
<dbReference type="GO" id="GO:0022857">
    <property type="term" value="F:transmembrane transporter activity"/>
    <property type="evidence" value="ECO:0007669"/>
    <property type="project" value="InterPro"/>
</dbReference>
<dbReference type="EMBL" id="BOQN01000107">
    <property type="protein sequence ID" value="GIM96207.1"/>
    <property type="molecule type" value="Genomic_DNA"/>
</dbReference>
<proteinExistence type="inferred from homology"/>
<evidence type="ECO:0000256" key="2">
    <source>
        <dbReference type="ARBA" id="ARBA00006523"/>
    </source>
</evidence>
<dbReference type="Pfam" id="PF07690">
    <property type="entry name" value="MFS_1"/>
    <property type="match status" value="1"/>
</dbReference>
<dbReference type="Gene3D" id="1.20.1250.20">
    <property type="entry name" value="MFS general substrate transporter like domains"/>
    <property type="match status" value="2"/>
</dbReference>
<evidence type="ECO:0000256" key="4">
    <source>
        <dbReference type="ARBA" id="ARBA00022475"/>
    </source>
</evidence>
<feature type="transmembrane region" description="Helical" evidence="9">
    <location>
        <begin position="292"/>
        <end position="309"/>
    </location>
</feature>
<comment type="subcellular location">
    <subcellularLocation>
        <location evidence="1">Cell membrane</location>
        <topology evidence="1">Multi-pass membrane protein</topology>
    </subcellularLocation>
</comment>
<dbReference type="AlphaFoldDB" id="A0A920BNU5"/>
<dbReference type="InterPro" id="IPR011701">
    <property type="entry name" value="MFS"/>
</dbReference>
<dbReference type="RefSeq" id="WP_213011876.1">
    <property type="nucleotide sequence ID" value="NZ_BOQN01000107.1"/>
</dbReference>
<dbReference type="InterPro" id="IPR036259">
    <property type="entry name" value="MFS_trans_sf"/>
</dbReference>
<evidence type="ECO:0000256" key="5">
    <source>
        <dbReference type="ARBA" id="ARBA00022597"/>
    </source>
</evidence>
<dbReference type="InterPro" id="IPR020846">
    <property type="entry name" value="MFS_dom"/>
</dbReference>
<dbReference type="PANTHER" id="PTHR23535">
    <property type="entry name" value="SUGAR EFFLUX TRANSPORTER A-RELATED"/>
    <property type="match status" value="1"/>
</dbReference>
<feature type="transmembrane region" description="Helical" evidence="9">
    <location>
        <begin position="197"/>
        <end position="222"/>
    </location>
</feature>
<name>A0A920BNU5_9ACTN</name>
<evidence type="ECO:0000256" key="1">
    <source>
        <dbReference type="ARBA" id="ARBA00004651"/>
    </source>
</evidence>
<feature type="transmembrane region" description="Helical" evidence="9">
    <location>
        <begin position="351"/>
        <end position="369"/>
    </location>
</feature>
<evidence type="ECO:0000256" key="9">
    <source>
        <dbReference type="SAM" id="Phobius"/>
    </source>
</evidence>
<gene>
    <name evidence="11" type="ORF">Ato02nite_080000</name>
</gene>
<dbReference type="SUPFAM" id="SSF103473">
    <property type="entry name" value="MFS general substrate transporter"/>
    <property type="match status" value="1"/>
</dbReference>
<keyword evidence="3" id="KW-0813">Transport</keyword>
<keyword evidence="8 9" id="KW-0472">Membrane</keyword>
<evidence type="ECO:0000256" key="3">
    <source>
        <dbReference type="ARBA" id="ARBA00022448"/>
    </source>
</evidence>
<feature type="transmembrane region" description="Helical" evidence="9">
    <location>
        <begin position="157"/>
        <end position="176"/>
    </location>
</feature>
<evidence type="ECO:0000256" key="7">
    <source>
        <dbReference type="ARBA" id="ARBA00022989"/>
    </source>
</evidence>
<accession>A0A920BNU5</accession>
<keyword evidence="6 9" id="KW-0812">Transmembrane</keyword>
<feature type="transmembrane region" description="Helical" evidence="9">
    <location>
        <begin position="263"/>
        <end position="286"/>
    </location>
</feature>
<organism evidence="11 12">
    <name type="scientific">Paractinoplanes toevensis</name>
    <dbReference type="NCBI Taxonomy" id="571911"/>
    <lineage>
        <taxon>Bacteria</taxon>
        <taxon>Bacillati</taxon>
        <taxon>Actinomycetota</taxon>
        <taxon>Actinomycetes</taxon>
        <taxon>Micromonosporales</taxon>
        <taxon>Micromonosporaceae</taxon>
        <taxon>Paractinoplanes</taxon>
    </lineage>
</organism>
<dbReference type="GO" id="GO:0005886">
    <property type="term" value="C:plasma membrane"/>
    <property type="evidence" value="ECO:0007669"/>
    <property type="project" value="UniProtKB-SubCell"/>
</dbReference>
<dbReference type="Proteomes" id="UP000677082">
    <property type="component" value="Unassembled WGS sequence"/>
</dbReference>